<evidence type="ECO:0000313" key="1">
    <source>
        <dbReference type="Proteomes" id="UP000887565"/>
    </source>
</evidence>
<dbReference type="WBParaSite" id="nRc.2.0.1.t38291-RA">
    <property type="protein sequence ID" value="nRc.2.0.1.t38291-RA"/>
    <property type="gene ID" value="nRc.2.0.1.g38291"/>
</dbReference>
<dbReference type="AlphaFoldDB" id="A0A915KJV2"/>
<protein>
    <submittedName>
        <fullName evidence="2">Uncharacterized protein</fullName>
    </submittedName>
</protein>
<accession>A0A915KJV2</accession>
<proteinExistence type="predicted"/>
<reference evidence="2" key="1">
    <citation type="submission" date="2022-11" db="UniProtKB">
        <authorList>
            <consortium name="WormBaseParasite"/>
        </authorList>
    </citation>
    <scope>IDENTIFICATION</scope>
</reference>
<name>A0A915KJV2_ROMCU</name>
<evidence type="ECO:0000313" key="2">
    <source>
        <dbReference type="WBParaSite" id="nRc.2.0.1.t38291-RA"/>
    </source>
</evidence>
<keyword evidence="1" id="KW-1185">Reference proteome</keyword>
<dbReference type="Proteomes" id="UP000887565">
    <property type="component" value="Unplaced"/>
</dbReference>
<sequence length="70" mass="7831">MRVHPTAINIVAVQNLFVTDNVVYLLKAAHNSTIDSLYSTPDEFAIPYQTSTLTPRTSSQMYQWKNPSSG</sequence>
<organism evidence="1 2">
    <name type="scientific">Romanomermis culicivorax</name>
    <name type="common">Nematode worm</name>
    <dbReference type="NCBI Taxonomy" id="13658"/>
    <lineage>
        <taxon>Eukaryota</taxon>
        <taxon>Metazoa</taxon>
        <taxon>Ecdysozoa</taxon>
        <taxon>Nematoda</taxon>
        <taxon>Enoplea</taxon>
        <taxon>Dorylaimia</taxon>
        <taxon>Mermithida</taxon>
        <taxon>Mermithoidea</taxon>
        <taxon>Mermithidae</taxon>
        <taxon>Romanomermis</taxon>
    </lineage>
</organism>